<feature type="compositionally biased region" description="Low complexity" evidence="8">
    <location>
        <begin position="1124"/>
        <end position="1139"/>
    </location>
</feature>
<accession>A0A1Y1U7I8</accession>
<keyword evidence="6" id="KW-0472">Membrane</keyword>
<evidence type="ECO:0000259" key="10">
    <source>
        <dbReference type="Pfam" id="PF10377"/>
    </source>
</evidence>
<feature type="region of interest" description="Disordered" evidence="8">
    <location>
        <begin position="1112"/>
        <end position="1195"/>
    </location>
</feature>
<comment type="caution">
    <text evidence="11">The sequence shown here is derived from an EMBL/GenBank/DDBJ whole genome shotgun (WGS) entry which is preliminary data.</text>
</comment>
<organism evidence="11 12">
    <name type="scientific">Kockovaella imperatae</name>
    <dbReference type="NCBI Taxonomy" id="4999"/>
    <lineage>
        <taxon>Eukaryota</taxon>
        <taxon>Fungi</taxon>
        <taxon>Dikarya</taxon>
        <taxon>Basidiomycota</taxon>
        <taxon>Agaricomycotina</taxon>
        <taxon>Tremellomycetes</taxon>
        <taxon>Tremellales</taxon>
        <taxon>Cuniculitremaceae</taxon>
        <taxon>Kockovaella</taxon>
    </lineage>
</organism>
<comment type="subcellular location">
    <subcellularLocation>
        <location evidence="6">Preautophagosomal structure membrane</location>
        <topology evidence="6">Peripheral membrane protein</topology>
    </subcellularLocation>
    <subcellularLocation>
        <location evidence="6">Vacuole membrane</location>
        <topology evidence="6">Peripheral membrane protein</topology>
    </subcellularLocation>
    <text evidence="6">During pexophagy, accumulates in the vacuolar membrane region, where the peroxisomes contact the vacuole.</text>
</comment>
<feature type="region of interest" description="Disordered" evidence="8">
    <location>
        <begin position="987"/>
        <end position="1074"/>
    </location>
</feature>
<dbReference type="Proteomes" id="UP000193218">
    <property type="component" value="Unassembled WGS sequence"/>
</dbReference>
<keyword evidence="4 6" id="KW-0072">Autophagy</keyword>
<keyword evidence="6" id="KW-0926">Vacuole</keyword>
<dbReference type="GO" id="GO:0061709">
    <property type="term" value="P:reticulophagy"/>
    <property type="evidence" value="ECO:0007669"/>
    <property type="project" value="TreeGrafter"/>
</dbReference>
<protein>
    <recommendedName>
        <fullName evidence="6">Autophagy-related protein 11</fullName>
    </recommendedName>
</protein>
<dbReference type="GO" id="GO:0000422">
    <property type="term" value="P:autophagy of mitochondrion"/>
    <property type="evidence" value="ECO:0007669"/>
    <property type="project" value="TreeGrafter"/>
</dbReference>
<dbReference type="GO" id="GO:0015031">
    <property type="term" value="P:protein transport"/>
    <property type="evidence" value="ECO:0007669"/>
    <property type="project" value="UniProtKB-KW"/>
</dbReference>
<dbReference type="STRING" id="4999.A0A1Y1U7I8"/>
<feature type="compositionally biased region" description="Polar residues" evidence="8">
    <location>
        <begin position="1040"/>
        <end position="1054"/>
    </location>
</feature>
<dbReference type="RefSeq" id="XP_021867813.1">
    <property type="nucleotide sequence ID" value="XM_022017245.1"/>
</dbReference>
<dbReference type="GO" id="GO:1903599">
    <property type="term" value="P:positive regulation of autophagy of mitochondrion"/>
    <property type="evidence" value="ECO:0007669"/>
    <property type="project" value="UniProtKB-UniRule"/>
</dbReference>
<evidence type="ECO:0000256" key="6">
    <source>
        <dbReference type="RuleBase" id="RU367075"/>
    </source>
</evidence>
<dbReference type="Pfam" id="PF10377">
    <property type="entry name" value="ATG11"/>
    <property type="match status" value="1"/>
</dbReference>
<dbReference type="Pfam" id="PF04108">
    <property type="entry name" value="ATG17_like"/>
    <property type="match status" value="1"/>
</dbReference>
<keyword evidence="12" id="KW-1185">Reference proteome</keyword>
<evidence type="ECO:0000256" key="2">
    <source>
        <dbReference type="ARBA" id="ARBA00022448"/>
    </source>
</evidence>
<dbReference type="InterPro" id="IPR045326">
    <property type="entry name" value="ATG17-like_dom"/>
</dbReference>
<evidence type="ECO:0000313" key="12">
    <source>
        <dbReference type="Proteomes" id="UP000193218"/>
    </source>
</evidence>
<dbReference type="EMBL" id="NBSH01000020">
    <property type="protein sequence ID" value="ORX33486.1"/>
    <property type="molecule type" value="Genomic_DNA"/>
</dbReference>
<evidence type="ECO:0000256" key="5">
    <source>
        <dbReference type="ARBA" id="ARBA00023054"/>
    </source>
</evidence>
<dbReference type="GeneID" id="33559054"/>
<reference evidence="11 12" key="1">
    <citation type="submission" date="2017-03" db="EMBL/GenBank/DDBJ databases">
        <title>Widespread Adenine N6-methylation of Active Genes in Fungi.</title>
        <authorList>
            <consortium name="DOE Joint Genome Institute"/>
            <person name="Mondo S.J."/>
            <person name="Dannebaum R.O."/>
            <person name="Kuo R.C."/>
            <person name="Louie K.B."/>
            <person name="Bewick A.J."/>
            <person name="Labutti K."/>
            <person name="Haridas S."/>
            <person name="Kuo A."/>
            <person name="Salamov A."/>
            <person name="Ahrendt S.R."/>
            <person name="Lau R."/>
            <person name="Bowen B.P."/>
            <person name="Lipzen A."/>
            <person name="Sullivan W."/>
            <person name="Andreopoulos W.B."/>
            <person name="Clum A."/>
            <person name="Lindquist E."/>
            <person name="Daum C."/>
            <person name="Northen T.R."/>
            <person name="Ramamoorthy G."/>
            <person name="Schmitz R.J."/>
            <person name="Gryganskyi A."/>
            <person name="Culley D."/>
            <person name="Magnuson J."/>
            <person name="James T.Y."/>
            <person name="O'Malley M.A."/>
            <person name="Stajich J.E."/>
            <person name="Spatafora J.W."/>
            <person name="Visel A."/>
            <person name="Grigoriev I.V."/>
        </authorList>
    </citation>
    <scope>NUCLEOTIDE SEQUENCE [LARGE SCALE GENOMIC DNA]</scope>
    <source>
        <strain evidence="11 12">NRRL Y-17943</strain>
    </source>
</reference>
<dbReference type="GO" id="GO:0005774">
    <property type="term" value="C:vacuolar membrane"/>
    <property type="evidence" value="ECO:0007669"/>
    <property type="project" value="UniProtKB-SubCell"/>
</dbReference>
<evidence type="ECO:0000259" key="9">
    <source>
        <dbReference type="Pfam" id="PF04108"/>
    </source>
</evidence>
<evidence type="ECO:0000256" key="3">
    <source>
        <dbReference type="ARBA" id="ARBA00022927"/>
    </source>
</evidence>
<evidence type="ECO:0000256" key="4">
    <source>
        <dbReference type="ARBA" id="ARBA00023006"/>
    </source>
</evidence>
<keyword evidence="5 7" id="KW-0175">Coiled coil</keyword>
<dbReference type="PANTHER" id="PTHR13222">
    <property type="entry name" value="RB1-INDUCIBLE COILED-COIL"/>
    <property type="match status" value="1"/>
</dbReference>
<feature type="region of interest" description="Disordered" evidence="8">
    <location>
        <begin position="1212"/>
        <end position="1274"/>
    </location>
</feature>
<proteinExistence type="inferred from homology"/>
<dbReference type="GO" id="GO:0060090">
    <property type="term" value="F:molecular adaptor activity"/>
    <property type="evidence" value="ECO:0007669"/>
    <property type="project" value="TreeGrafter"/>
</dbReference>
<feature type="coiled-coil region" evidence="7">
    <location>
        <begin position="521"/>
        <end position="548"/>
    </location>
</feature>
<comment type="subunit">
    <text evidence="6">Homodimer.</text>
</comment>
<gene>
    <name evidence="11" type="ORF">BD324DRAFT_639538</name>
</gene>
<dbReference type="GO" id="GO:0034727">
    <property type="term" value="P:piecemeal microautophagy of the nucleus"/>
    <property type="evidence" value="ECO:0007669"/>
    <property type="project" value="TreeGrafter"/>
</dbReference>
<feature type="domain" description="Autophagy-related protein 11 C-terminal" evidence="10">
    <location>
        <begin position="868"/>
        <end position="979"/>
    </location>
</feature>
<evidence type="ECO:0000256" key="8">
    <source>
        <dbReference type="SAM" id="MobiDB-lite"/>
    </source>
</evidence>
<dbReference type="InterPro" id="IPR040040">
    <property type="entry name" value="ATG11"/>
</dbReference>
<evidence type="ECO:0000313" key="11">
    <source>
        <dbReference type="EMBL" id="ORX33486.1"/>
    </source>
</evidence>
<comment type="similarity">
    <text evidence="1 6">Belongs to the ATG11 family.</text>
</comment>
<feature type="compositionally biased region" description="Polar residues" evidence="8">
    <location>
        <begin position="1147"/>
        <end position="1161"/>
    </location>
</feature>
<dbReference type="GO" id="GO:0000045">
    <property type="term" value="P:autophagosome assembly"/>
    <property type="evidence" value="ECO:0007669"/>
    <property type="project" value="UniProtKB-UniRule"/>
</dbReference>
<comment type="function">
    <text evidence="6">Involved in cytoplasm to vacuole transport (Cvt), pexophagy, mitophagy and nucleophagy. Recruits mitochondria for their selective degradation via autophagy (mitophagy) during starvation. Works as scaffold proteins that recruit ATG proteins to the pre-autophagosome (PAS), the site of vesicle/autophagosome formation. Required for the Cvt vesicles completion.</text>
</comment>
<name>A0A1Y1U7I8_9TREE</name>
<evidence type="ECO:0000256" key="7">
    <source>
        <dbReference type="SAM" id="Coils"/>
    </source>
</evidence>
<sequence>MEVYAASDGSLIQLQKQLAEYDSLAQLTYDVATAAGLTETDVLLFLENGSELRDETIQSAWDRGGGGSASQAQTTLYLFNRATFWTDAETWAAQLQEEVEMPPQLNLSALSDIPQAQHPFLLAIDHLSHLQSLFTAQSRAIKIAYDNLNHHLALLDKEFNRFTQHAQAELATEASLLRHSRTDMAILPKIVIHESFLRKKDKEGPTTLADYISARKMEQVRETCEASHEDHLTRFEGIVQQIEELEAHSDAERRAFHSRTQVVAQEFAEGLEKMELAVHRVETLLTGTASEGAAHDLMELDRAMREDLVTLIAVKNDFTLEVHLHIHQVAQFQIRITQIAPPLGQLEKDLKTKSAFPHLHRLNQLPFAYGVSVLEVVRRKEFSGALIHWVAKVQRALDDFLRQECERRLKVQEEILVQLPWQITVLEESMNVHVETEVEDGVEALAKVDITSADVDTLMQSFERLASDKDIASTFKTIDVNPVNHLCDKLKSVIATSISPDQELEKIAIGLIPEPKAERPDQSLSTQLRIVEQERAEAQAQLALLQKVHDAKLREMADVHEARETAMHNRQAELQDELVRLRTDLGEEMLARQALSTQLQQKNDEDETGVALQAELVQEKDRATDLGVRLQEALLDIDGLRNAEETLNCKIETLQTERLHTLQELSQSQGEVQDLKARLAGLSAELEASNNQLGQAIRERELAHRNQSTEAEKLMRDRIAEADGDRAVLEHQNLTLTKELNDLRIQTEEKLSAARNAAVRQADGLKAELQLVRAQLRDIQRRETLLADELAMSKDAVTASSVQNGASDLLVNRYYECCQRLLNAINSSSTINGLASRSKAASAVLDVAAAAGSAASFDLVAFDEAVTRTISLVKKWSKSCKSYRDLARTRISYNNFQRGDLCLFLPTKNVAAKAWAAFNVFAPHHFLKMTEAIRAQSLNRDFILARIVDTEEAVAGGGDYFANNPYGLAEGLRYYVHEVEIYDPQAIRNTPRRTTSGQRPIIPRASSTDPSPFTPTPMKPGPISRQDSQHSPTGIRRESMSSAESLAQSPTRTETAPEPLLQEPSHKLSPVSEAGTTLQTAPFAVGHLRGPSNQSSLRMAAKVAPSSREGAAVFAPSAQGRPASVASTSSSNVRSVSTTKAAPAMAVTTSNQSLSPGQRSSPLPVMRRVSRKTSTTSLSPHSDDVFRPSPLGTTPPVETNINVAASSFQTLGASPAGSARESFDKQRKLSSSPSGLIGSKLLYGLTGKGRAPIPASPDKPSAVDMLKKLGGGGA</sequence>
<dbReference type="GO" id="GO:1990316">
    <property type="term" value="C:Atg1/ULK1 kinase complex"/>
    <property type="evidence" value="ECO:0007669"/>
    <property type="project" value="TreeGrafter"/>
</dbReference>
<dbReference type="GO" id="GO:0034045">
    <property type="term" value="C:phagophore assembly site membrane"/>
    <property type="evidence" value="ECO:0007669"/>
    <property type="project" value="UniProtKB-SubCell"/>
</dbReference>
<evidence type="ECO:0000256" key="1">
    <source>
        <dbReference type="ARBA" id="ARBA00009729"/>
    </source>
</evidence>
<feature type="coiled-coil region" evidence="7">
    <location>
        <begin position="726"/>
        <end position="782"/>
    </location>
</feature>
<dbReference type="PANTHER" id="PTHR13222:SF1">
    <property type="entry name" value="RB1-INDUCIBLE COILED-COIL PROTEIN 1"/>
    <property type="match status" value="1"/>
</dbReference>
<keyword evidence="2 6" id="KW-0813">Transport</keyword>
<feature type="domain" description="Autophagy protein ATG17-like" evidence="9">
    <location>
        <begin position="130"/>
        <end position="410"/>
    </location>
</feature>
<dbReference type="OrthoDB" id="447953at2759"/>
<dbReference type="GO" id="GO:0019901">
    <property type="term" value="F:protein kinase binding"/>
    <property type="evidence" value="ECO:0007669"/>
    <property type="project" value="TreeGrafter"/>
</dbReference>
<dbReference type="AlphaFoldDB" id="A0A1Y1U7I8"/>
<dbReference type="InterPro" id="IPR019460">
    <property type="entry name" value="Atg11_C"/>
</dbReference>
<dbReference type="InParanoid" id="A0A1Y1U7I8"/>
<keyword evidence="3 6" id="KW-0653">Protein transport</keyword>
<feature type="coiled-coil region" evidence="7">
    <location>
        <begin position="637"/>
        <end position="699"/>
    </location>
</feature>
<dbReference type="GO" id="GO:0034517">
    <property type="term" value="P:ribophagy"/>
    <property type="evidence" value="ECO:0007669"/>
    <property type="project" value="TreeGrafter"/>
</dbReference>